<accession>A0A9P6H232</accession>
<dbReference type="EMBL" id="SBJO01000075">
    <property type="protein sequence ID" value="KAF9763438.1"/>
    <property type="molecule type" value="Genomic_DNA"/>
</dbReference>
<feature type="transmembrane region" description="Helical" evidence="1">
    <location>
        <begin position="48"/>
        <end position="68"/>
    </location>
</feature>
<feature type="transmembrane region" description="Helical" evidence="1">
    <location>
        <begin position="80"/>
        <end position="99"/>
    </location>
</feature>
<organism evidence="2 3">
    <name type="scientific">Nosema granulosis</name>
    <dbReference type="NCBI Taxonomy" id="83296"/>
    <lineage>
        <taxon>Eukaryota</taxon>
        <taxon>Fungi</taxon>
        <taxon>Fungi incertae sedis</taxon>
        <taxon>Microsporidia</taxon>
        <taxon>Nosematidae</taxon>
        <taxon>Nosema</taxon>
    </lineage>
</organism>
<name>A0A9P6H232_9MICR</name>
<keyword evidence="1" id="KW-0812">Transmembrane</keyword>
<feature type="transmembrane region" description="Helical" evidence="1">
    <location>
        <begin position="177"/>
        <end position="199"/>
    </location>
</feature>
<evidence type="ECO:0000256" key="1">
    <source>
        <dbReference type="SAM" id="Phobius"/>
    </source>
</evidence>
<evidence type="ECO:0000313" key="3">
    <source>
        <dbReference type="Proteomes" id="UP000740883"/>
    </source>
</evidence>
<sequence length="200" mass="22690">MVVQAKNTTPRYSSLNSPKPQDLGASELLKYYGITCTLRKIPMETINFTLKPVLCFVMIFGSTIFGMYCIEEVSKKNLDIFHVILKTVVVNLVCVGYGLGTGLYFKWLLSKPTDTSQGSYIYVCLLSLLFSPIFLLLSFFFWGGSWLFNLFNAILSTYILQINLTSNHTFVDSRAQFIYKFIETVVVFVFLLLILPYAAA</sequence>
<evidence type="ECO:0000313" key="2">
    <source>
        <dbReference type="EMBL" id="KAF9763438.1"/>
    </source>
</evidence>
<proteinExistence type="predicted"/>
<gene>
    <name evidence="2" type="ORF">NGRA_1271</name>
</gene>
<keyword evidence="1" id="KW-0472">Membrane</keyword>
<keyword evidence="1" id="KW-1133">Transmembrane helix</keyword>
<dbReference type="Proteomes" id="UP000740883">
    <property type="component" value="Unassembled WGS sequence"/>
</dbReference>
<dbReference type="AlphaFoldDB" id="A0A9P6H232"/>
<protein>
    <submittedName>
        <fullName evidence="2">Uncharacterized protein</fullName>
    </submittedName>
</protein>
<feature type="transmembrane region" description="Helical" evidence="1">
    <location>
        <begin position="120"/>
        <end position="140"/>
    </location>
</feature>
<reference evidence="2 3" key="1">
    <citation type="journal article" date="2020" name="Genome Biol. Evol.">
        <title>Comparative genomics of strictly vertically transmitted, feminizing microsporidia endosymbionts of amphipod crustaceans.</title>
        <authorList>
            <person name="Cormier A."/>
            <person name="Chebbi M.A."/>
            <person name="Giraud I."/>
            <person name="Wattier R."/>
            <person name="Teixeira M."/>
            <person name="Gilbert C."/>
            <person name="Rigaud T."/>
            <person name="Cordaux R."/>
        </authorList>
    </citation>
    <scope>NUCLEOTIDE SEQUENCE [LARGE SCALE GENOMIC DNA]</scope>
    <source>
        <strain evidence="2 3">Ou3-Ou53</strain>
    </source>
</reference>
<feature type="transmembrane region" description="Helical" evidence="1">
    <location>
        <begin position="146"/>
        <end position="165"/>
    </location>
</feature>
<comment type="caution">
    <text evidence="2">The sequence shown here is derived from an EMBL/GenBank/DDBJ whole genome shotgun (WGS) entry which is preliminary data.</text>
</comment>
<keyword evidence="3" id="KW-1185">Reference proteome</keyword>
<dbReference type="OrthoDB" id="10545113at2759"/>